<dbReference type="Proteomes" id="UP000004946">
    <property type="component" value="Chromosome"/>
</dbReference>
<keyword evidence="3" id="KW-1185">Reference proteome</keyword>
<gene>
    <name evidence="2" type="ORF">HMPREF0620_0089</name>
</gene>
<dbReference type="HOGENOM" id="CLU_986405_0_0_11"/>
<feature type="transmembrane region" description="Helical" evidence="1">
    <location>
        <begin position="235"/>
        <end position="253"/>
    </location>
</feature>
<feature type="transmembrane region" description="Helical" evidence="1">
    <location>
        <begin position="83"/>
        <end position="105"/>
    </location>
</feature>
<dbReference type="eggNOG" id="ENOG50322R3">
    <property type="taxonomic scope" value="Bacteria"/>
</dbReference>
<proteinExistence type="predicted"/>
<keyword evidence="1" id="KW-0812">Transmembrane</keyword>
<keyword evidence="1" id="KW-1133">Transmembrane helix</keyword>
<dbReference type="AlphaFoldDB" id="E6JYS3"/>
<evidence type="ECO:0000313" key="3">
    <source>
        <dbReference type="Proteomes" id="UP000004946"/>
    </source>
</evidence>
<accession>E6JYS3</accession>
<evidence type="ECO:0000313" key="2">
    <source>
        <dbReference type="EMBL" id="EFT83084.1"/>
    </source>
</evidence>
<reference evidence="2 3" key="1">
    <citation type="submission" date="2010-12" db="EMBL/GenBank/DDBJ databases">
        <authorList>
            <person name="Muzny D."/>
            <person name="Qin X."/>
            <person name="Buhay C."/>
            <person name="Dugan-Rocha S."/>
            <person name="Ding Y."/>
            <person name="Chen G."/>
            <person name="Hawes A."/>
            <person name="Holder M."/>
            <person name="Jhangiani S."/>
            <person name="Johnson A."/>
            <person name="Khan Z."/>
            <person name="Li Z."/>
            <person name="Liu W."/>
            <person name="Liu X."/>
            <person name="Perez L."/>
            <person name="Shen H."/>
            <person name="Wang Q."/>
            <person name="Watt J."/>
            <person name="Xi L."/>
            <person name="Xin Y."/>
            <person name="Zhou J."/>
            <person name="Deng J."/>
            <person name="Jiang H."/>
            <person name="Liu Y."/>
            <person name="Qu J."/>
            <person name="Song X.-Z."/>
            <person name="Zhang L."/>
            <person name="Villasana D."/>
            <person name="Johnson A."/>
            <person name="Liu J."/>
            <person name="Liyanage D."/>
            <person name="Lorensuhewa L."/>
            <person name="Robinson T."/>
            <person name="Song A."/>
            <person name="Song B.-B."/>
            <person name="Dinh H."/>
            <person name="Thornton R."/>
            <person name="Coyle M."/>
            <person name="Francisco L."/>
            <person name="Jackson L."/>
            <person name="Javaid M."/>
            <person name="Korchina V."/>
            <person name="Kovar C."/>
            <person name="Mata R."/>
            <person name="Mathew T."/>
            <person name="Ngo R."/>
            <person name="Nguyen L."/>
            <person name="Nguyen N."/>
            <person name="Okwuonu G."/>
            <person name="Ongeri F."/>
            <person name="Pham C."/>
            <person name="Simmons D."/>
            <person name="Wilczek-Boney K."/>
            <person name="Hale W."/>
            <person name="Jakkamsetti A."/>
            <person name="Pham P."/>
            <person name="Ruth R."/>
            <person name="San Lucas F."/>
            <person name="Warren J."/>
            <person name="Zhang J."/>
            <person name="Zhao Z."/>
            <person name="Zhou C."/>
            <person name="Zhu D."/>
            <person name="Lee S."/>
            <person name="Bess C."/>
            <person name="Blankenburg K."/>
            <person name="Forbes L."/>
            <person name="Fu Q."/>
            <person name="Gubbala S."/>
            <person name="Hirani K."/>
            <person name="Jayaseelan J.C."/>
            <person name="Lara F."/>
            <person name="Munidasa M."/>
            <person name="Palculict T."/>
            <person name="Patil S."/>
            <person name="Pu L.-L."/>
            <person name="Saada N."/>
            <person name="Tang L."/>
            <person name="Weissenberger G."/>
            <person name="Zhu Y."/>
            <person name="Hemphill L."/>
            <person name="Shang Y."/>
            <person name="Youmans B."/>
            <person name="Ayvaz T."/>
            <person name="Ross M."/>
            <person name="Santibanez J."/>
            <person name="Aqrawi P."/>
            <person name="Gross S."/>
            <person name="Joshi V."/>
            <person name="Fowler G."/>
            <person name="Nazareth L."/>
            <person name="Reid J."/>
            <person name="Worley K."/>
            <person name="Petrosino J."/>
            <person name="Highlander S."/>
            <person name="Gibbs R."/>
        </authorList>
    </citation>
    <scope>NUCLEOTIDE SEQUENCE [LARGE SCALE GENOMIC DNA]</scope>
    <source>
        <strain evidence="2 3">DSM 10105</strain>
    </source>
</reference>
<feature type="transmembrane region" description="Helical" evidence="1">
    <location>
        <begin position="125"/>
        <end position="144"/>
    </location>
</feature>
<feature type="transmembrane region" description="Helical" evidence="1">
    <location>
        <begin position="165"/>
        <end position="187"/>
    </location>
</feature>
<evidence type="ECO:0000256" key="1">
    <source>
        <dbReference type="SAM" id="Phobius"/>
    </source>
</evidence>
<feature type="transmembrane region" description="Helical" evidence="1">
    <location>
        <begin position="207"/>
        <end position="228"/>
    </location>
</feature>
<organism evidence="2 3">
    <name type="scientific">Parascardovia denticolens DSM 10105 = JCM 12538</name>
    <dbReference type="NCBI Taxonomy" id="864564"/>
    <lineage>
        <taxon>Bacteria</taxon>
        <taxon>Bacillati</taxon>
        <taxon>Actinomycetota</taxon>
        <taxon>Actinomycetes</taxon>
        <taxon>Bifidobacteriales</taxon>
        <taxon>Bifidobacteriaceae</taxon>
        <taxon>Parascardovia</taxon>
    </lineage>
</organism>
<name>E6JYS3_PARDN</name>
<comment type="caution">
    <text evidence="2">The sequence shown here is derived from an EMBL/GenBank/DDBJ whole genome shotgun (WGS) entry which is preliminary data.</text>
</comment>
<sequence length="293" mass="30996">MLFDNKWEGIKMFSDLGKHMGRKGAALTALAVFLAATVIPLVACAISLAVDVYSVPGLVLVLYSSLVGAMALVVTFKYPRWSTIVYLFLLDVLCIAVINEIIWFFVSRSMAEGGILLMDLVPSLVFLLVGSGLACALRAVWALTGQDESAEDGSGKKGFAAAGKVLSAAFSTVRTAPAVFFVLWLILVHPATFLVARRFEALTKYGPLQPLLYIGLPLLAVSSLILMAVHPDSRLFMVLAFLCSLVALATYIYPAGGDPVVAPSLSLLACVLGAILGSGVHLLAHRGSAPAGR</sequence>
<protein>
    <submittedName>
        <fullName evidence="2">Uncharacterized protein</fullName>
    </submittedName>
</protein>
<keyword evidence="1" id="KW-0472">Membrane</keyword>
<feature type="transmembrane region" description="Helical" evidence="1">
    <location>
        <begin position="265"/>
        <end position="284"/>
    </location>
</feature>
<dbReference type="EMBL" id="AEON01000001">
    <property type="protein sequence ID" value="EFT83084.1"/>
    <property type="molecule type" value="Genomic_DNA"/>
</dbReference>
<feature type="transmembrane region" description="Helical" evidence="1">
    <location>
        <begin position="54"/>
        <end position="76"/>
    </location>
</feature>